<dbReference type="KEGG" id="acan:ACA1_274420"/>
<proteinExistence type="predicted"/>
<accession>L8GGK6</accession>
<name>L8GGK6_ACACF</name>
<dbReference type="InterPro" id="IPR011652">
    <property type="entry name" value="MORN_2"/>
</dbReference>
<keyword evidence="2" id="KW-1185">Reference proteome</keyword>
<protein>
    <submittedName>
        <fullName evidence="1">MORN repeatcontaining protein</fullName>
    </submittedName>
</protein>
<dbReference type="EMBL" id="KB008146">
    <property type="protein sequence ID" value="ELR11888.1"/>
    <property type="molecule type" value="Genomic_DNA"/>
</dbReference>
<gene>
    <name evidence="1" type="ORF">ACA1_274420</name>
</gene>
<dbReference type="GO" id="GO:0003682">
    <property type="term" value="F:chromatin binding"/>
    <property type="evidence" value="ECO:0007669"/>
    <property type="project" value="TreeGrafter"/>
</dbReference>
<evidence type="ECO:0000313" key="1">
    <source>
        <dbReference type="EMBL" id="ELR11888.1"/>
    </source>
</evidence>
<dbReference type="GO" id="GO:0005634">
    <property type="term" value="C:nucleus"/>
    <property type="evidence" value="ECO:0007669"/>
    <property type="project" value="TreeGrafter"/>
</dbReference>
<dbReference type="GeneID" id="14912324"/>
<dbReference type="Pfam" id="PF07661">
    <property type="entry name" value="MORN_2"/>
    <property type="match status" value="4"/>
</dbReference>
<dbReference type="Gene3D" id="3.90.930.1">
    <property type="match status" value="1"/>
</dbReference>
<reference evidence="1 2" key="1">
    <citation type="journal article" date="2013" name="Genome Biol.">
        <title>Genome of Acanthamoeba castellanii highlights extensive lateral gene transfer and early evolution of tyrosine kinase signaling.</title>
        <authorList>
            <person name="Clarke M."/>
            <person name="Lohan A.J."/>
            <person name="Liu B."/>
            <person name="Lagkouvardos I."/>
            <person name="Roy S."/>
            <person name="Zafar N."/>
            <person name="Bertelli C."/>
            <person name="Schilde C."/>
            <person name="Kianianmomeni A."/>
            <person name="Burglin T.R."/>
            <person name="Frech C."/>
            <person name="Turcotte B."/>
            <person name="Kopec K.O."/>
            <person name="Synnott J.M."/>
            <person name="Choo C."/>
            <person name="Paponov I."/>
            <person name="Finkler A."/>
            <person name="Soon Heng Tan C."/>
            <person name="Hutchins A.P."/>
            <person name="Weinmeier T."/>
            <person name="Rattei T."/>
            <person name="Chu J.S."/>
            <person name="Gimenez G."/>
            <person name="Irimia M."/>
            <person name="Rigden D.J."/>
            <person name="Fitzpatrick D.A."/>
            <person name="Lorenzo-Morales J."/>
            <person name="Bateman A."/>
            <person name="Chiu C.H."/>
            <person name="Tang P."/>
            <person name="Hegemann P."/>
            <person name="Fromm H."/>
            <person name="Raoult D."/>
            <person name="Greub G."/>
            <person name="Miranda-Saavedra D."/>
            <person name="Chen N."/>
            <person name="Nash P."/>
            <person name="Ginger M.L."/>
            <person name="Horn M."/>
            <person name="Schaap P."/>
            <person name="Caler L."/>
            <person name="Loftus B."/>
        </authorList>
    </citation>
    <scope>NUCLEOTIDE SEQUENCE [LARGE SCALE GENOMIC DNA]</scope>
    <source>
        <strain evidence="1 2">Neff</strain>
    </source>
</reference>
<sequence length="260" mass="30492">MAEYKESETATVATSASSAVPKGVKSLVDLSATVVAWNYNEESTKLLPAEVLECLQKHMKSWRQKKYFREYKEWHPNGQVSWYERYDEDGAKEGPCKQWYEDGSPKLLCHYKGGILDGEWKQWFENGVLWNHRFYKDGELHGEAKSWNEKGELKSHGCYKDGKRDGEYRAWRKNSQLMSHAYFRNGERHGMCRHWWGNGRLYLLMNFKNGVKHGECKEWRKDGQIKVDEFYVDGKKQTPWRQSFLSCCFVYAAASQPITA</sequence>
<dbReference type="GO" id="GO:0070828">
    <property type="term" value="P:heterochromatin organization"/>
    <property type="evidence" value="ECO:0007669"/>
    <property type="project" value="TreeGrafter"/>
</dbReference>
<dbReference type="GO" id="GO:0005694">
    <property type="term" value="C:chromosome"/>
    <property type="evidence" value="ECO:0007669"/>
    <property type="project" value="TreeGrafter"/>
</dbReference>
<dbReference type="VEuPathDB" id="AmoebaDB:ACA1_274420"/>
<dbReference type="RefSeq" id="XP_004333901.1">
    <property type="nucleotide sequence ID" value="XM_004333853.1"/>
</dbReference>
<dbReference type="PANTHER" id="PTHR46820">
    <property type="entry name" value="HISTONE-LYSINE N-METHYLTRANSFERASE SETD7"/>
    <property type="match status" value="1"/>
</dbReference>
<organism evidence="1 2">
    <name type="scientific">Acanthamoeba castellanii (strain ATCC 30010 / Neff)</name>
    <dbReference type="NCBI Taxonomy" id="1257118"/>
    <lineage>
        <taxon>Eukaryota</taxon>
        <taxon>Amoebozoa</taxon>
        <taxon>Discosea</taxon>
        <taxon>Longamoebia</taxon>
        <taxon>Centramoebida</taxon>
        <taxon>Acanthamoebidae</taxon>
        <taxon>Acanthamoeba</taxon>
    </lineage>
</organism>
<evidence type="ECO:0000313" key="2">
    <source>
        <dbReference type="Proteomes" id="UP000011083"/>
    </source>
</evidence>
<dbReference type="SUPFAM" id="SSF82185">
    <property type="entry name" value="Histone H3 K4-specific methyltransferase SET7/9 N-terminal domain"/>
    <property type="match status" value="2"/>
</dbReference>
<dbReference type="PANTHER" id="PTHR46820:SF1">
    <property type="entry name" value="HISTONE-LYSINE N-METHYLTRANSFERASE SETD7"/>
    <property type="match status" value="1"/>
</dbReference>
<dbReference type="Proteomes" id="UP000011083">
    <property type="component" value="Unassembled WGS sequence"/>
</dbReference>
<dbReference type="Gene3D" id="2.20.110.10">
    <property type="entry name" value="Histone H3 K4-specific methyltransferase SET7/9 N-terminal domain"/>
    <property type="match status" value="1"/>
</dbReference>
<dbReference type="AlphaFoldDB" id="L8GGK6"/>